<protein>
    <submittedName>
        <fullName evidence="1">Uncharacterized protein</fullName>
    </submittedName>
</protein>
<keyword evidence="2" id="KW-1185">Reference proteome</keyword>
<organism evidence="1 2">
    <name type="scientific">Populus alba x Populus x berolinensis</name>
    <dbReference type="NCBI Taxonomy" id="444605"/>
    <lineage>
        <taxon>Eukaryota</taxon>
        <taxon>Viridiplantae</taxon>
        <taxon>Streptophyta</taxon>
        <taxon>Embryophyta</taxon>
        <taxon>Tracheophyta</taxon>
        <taxon>Spermatophyta</taxon>
        <taxon>Magnoliopsida</taxon>
        <taxon>eudicotyledons</taxon>
        <taxon>Gunneridae</taxon>
        <taxon>Pentapetalae</taxon>
        <taxon>rosids</taxon>
        <taxon>fabids</taxon>
        <taxon>Malpighiales</taxon>
        <taxon>Salicaceae</taxon>
        <taxon>Saliceae</taxon>
        <taxon>Populus</taxon>
    </lineage>
</organism>
<gene>
    <name evidence="1" type="ORF">NC653_015986</name>
</gene>
<evidence type="ECO:0000313" key="2">
    <source>
        <dbReference type="Proteomes" id="UP001164929"/>
    </source>
</evidence>
<reference evidence="1" key="1">
    <citation type="journal article" date="2023" name="Mol. Ecol. Resour.">
        <title>Chromosome-level genome assembly of a triploid poplar Populus alba 'Berolinensis'.</title>
        <authorList>
            <person name="Chen S."/>
            <person name="Yu Y."/>
            <person name="Wang X."/>
            <person name="Wang S."/>
            <person name="Zhang T."/>
            <person name="Zhou Y."/>
            <person name="He R."/>
            <person name="Meng N."/>
            <person name="Wang Y."/>
            <person name="Liu W."/>
            <person name="Liu Z."/>
            <person name="Liu J."/>
            <person name="Guo Q."/>
            <person name="Huang H."/>
            <person name="Sederoff R.R."/>
            <person name="Wang G."/>
            <person name="Qu G."/>
            <person name="Chen S."/>
        </authorList>
    </citation>
    <scope>NUCLEOTIDE SEQUENCE</scope>
    <source>
        <strain evidence="1">SC-2020</strain>
    </source>
</reference>
<name>A0AAD6QLY1_9ROSI</name>
<dbReference type="Proteomes" id="UP001164929">
    <property type="component" value="Chromosome 6"/>
</dbReference>
<comment type="caution">
    <text evidence="1">The sequence shown here is derived from an EMBL/GenBank/DDBJ whole genome shotgun (WGS) entry which is preliminary data.</text>
</comment>
<accession>A0AAD6QLY1</accession>
<proteinExistence type="predicted"/>
<evidence type="ECO:0000313" key="1">
    <source>
        <dbReference type="EMBL" id="KAJ6992750.1"/>
    </source>
</evidence>
<dbReference type="EMBL" id="JAQIZT010000006">
    <property type="protein sequence ID" value="KAJ6992750.1"/>
    <property type="molecule type" value="Genomic_DNA"/>
</dbReference>
<sequence>MKTLAEGISEDAGSWSKLHLDNSPKLLTDPLVFVFLGMGASIQVQRRLWSLIGSGSGLAERVH</sequence>
<dbReference type="AlphaFoldDB" id="A0AAD6QLY1"/>